<dbReference type="AlphaFoldDB" id="A0A3B1DI24"/>
<evidence type="ECO:0000313" key="1">
    <source>
        <dbReference type="EMBL" id="VAX40342.1"/>
    </source>
</evidence>
<dbReference type="SUPFAM" id="SSF53756">
    <property type="entry name" value="UDP-Glycosyltransferase/glycogen phosphorylase"/>
    <property type="match status" value="1"/>
</dbReference>
<protein>
    <submittedName>
        <fullName evidence="1">Uncharacterized protein</fullName>
    </submittedName>
</protein>
<dbReference type="EMBL" id="UOGL01000429">
    <property type="protein sequence ID" value="VAX40342.1"/>
    <property type="molecule type" value="Genomic_DNA"/>
</dbReference>
<dbReference type="Pfam" id="PF13692">
    <property type="entry name" value="Glyco_trans_1_4"/>
    <property type="match status" value="1"/>
</dbReference>
<dbReference type="Gene3D" id="3.40.50.2000">
    <property type="entry name" value="Glycogen Phosphorylase B"/>
    <property type="match status" value="2"/>
</dbReference>
<sequence length="118" mass="13382">KGFQMNPFPLLKQAQLFCLPSLFEGLPNTLLEAMVCRVPVLSTDCPHGPREILKQGELGQLVPLKKPMALADAIEETMLNYDKWQALVPAARKQVEDTFSLEIGMQKLQELFLKLHHR</sequence>
<organism evidence="1">
    <name type="scientific">hydrothermal vent metagenome</name>
    <dbReference type="NCBI Taxonomy" id="652676"/>
    <lineage>
        <taxon>unclassified sequences</taxon>
        <taxon>metagenomes</taxon>
        <taxon>ecological metagenomes</taxon>
    </lineage>
</organism>
<gene>
    <name evidence="1" type="ORF">MNBD_PLANCTO02-3088</name>
</gene>
<name>A0A3B1DI24_9ZZZZ</name>
<proteinExistence type="predicted"/>
<reference evidence="1" key="1">
    <citation type="submission" date="2018-06" db="EMBL/GenBank/DDBJ databases">
        <authorList>
            <person name="Zhirakovskaya E."/>
        </authorList>
    </citation>
    <scope>NUCLEOTIDE SEQUENCE</scope>
</reference>
<feature type="non-terminal residue" evidence="1">
    <location>
        <position position="1"/>
    </location>
</feature>
<dbReference type="PANTHER" id="PTHR12526">
    <property type="entry name" value="GLYCOSYLTRANSFERASE"/>
    <property type="match status" value="1"/>
</dbReference>
<accession>A0A3B1DI24</accession>